<feature type="region of interest" description="Disordered" evidence="1">
    <location>
        <begin position="1"/>
        <end position="28"/>
    </location>
</feature>
<evidence type="ECO:0000313" key="3">
    <source>
        <dbReference type="Proteomes" id="UP001148786"/>
    </source>
</evidence>
<gene>
    <name evidence="2" type="ORF">NLJ89_g5907</name>
</gene>
<sequence length="161" mass="17698">MSTNSVNSGTAGEPAIAILPPGDGEVNPTNIDTTSGTLKINAVEIRNVIDGILRQVESSVDWDRGGFTKTGVATLFSRYPEFNWIMCHTSHSYIWGGSRGVDWEHWHHELDVYGAGTIGYEIYWARYGTFSLNGDGGFQNWAYIGNVQKINGGRILVFSPP</sequence>
<protein>
    <submittedName>
        <fullName evidence="2">Uncharacterized protein</fullName>
    </submittedName>
</protein>
<feature type="compositionally biased region" description="Polar residues" evidence="1">
    <location>
        <begin position="1"/>
        <end position="10"/>
    </location>
</feature>
<organism evidence="2 3">
    <name type="scientific">Agrocybe chaxingu</name>
    <dbReference type="NCBI Taxonomy" id="84603"/>
    <lineage>
        <taxon>Eukaryota</taxon>
        <taxon>Fungi</taxon>
        <taxon>Dikarya</taxon>
        <taxon>Basidiomycota</taxon>
        <taxon>Agaricomycotina</taxon>
        <taxon>Agaricomycetes</taxon>
        <taxon>Agaricomycetidae</taxon>
        <taxon>Agaricales</taxon>
        <taxon>Agaricineae</taxon>
        <taxon>Strophariaceae</taxon>
        <taxon>Agrocybe</taxon>
    </lineage>
</organism>
<dbReference type="EMBL" id="JANKHO010000588">
    <property type="protein sequence ID" value="KAJ3508158.1"/>
    <property type="molecule type" value="Genomic_DNA"/>
</dbReference>
<accession>A0A9W8JZW7</accession>
<evidence type="ECO:0000256" key="1">
    <source>
        <dbReference type="SAM" id="MobiDB-lite"/>
    </source>
</evidence>
<evidence type="ECO:0000313" key="2">
    <source>
        <dbReference type="EMBL" id="KAJ3508158.1"/>
    </source>
</evidence>
<proteinExistence type="predicted"/>
<reference evidence="2" key="1">
    <citation type="submission" date="2022-07" db="EMBL/GenBank/DDBJ databases">
        <title>Genome Sequence of Agrocybe chaxingu.</title>
        <authorList>
            <person name="Buettner E."/>
        </authorList>
    </citation>
    <scope>NUCLEOTIDE SEQUENCE</scope>
    <source>
        <strain evidence="2">MP-N11</strain>
    </source>
</reference>
<keyword evidence="3" id="KW-1185">Reference proteome</keyword>
<comment type="caution">
    <text evidence="2">The sequence shown here is derived from an EMBL/GenBank/DDBJ whole genome shotgun (WGS) entry which is preliminary data.</text>
</comment>
<name>A0A9W8JZW7_9AGAR</name>
<dbReference type="Proteomes" id="UP001148786">
    <property type="component" value="Unassembled WGS sequence"/>
</dbReference>
<dbReference type="OrthoDB" id="2902375at2759"/>
<dbReference type="AlphaFoldDB" id="A0A9W8JZW7"/>